<sequence length="108" mass="12455">MKFVIFAALVTVALTSPVYDASSPSRAASHEDIEVLKDDRHHDENRKYNFEFESENSISWSERRFSWTILFVLDQIAFAAEEDRHRALEGSPERLSVRNPPGTYRAPQ</sequence>
<name>A0AAN8WXT9_HALRR</name>
<dbReference type="Proteomes" id="UP001381693">
    <property type="component" value="Unassembled WGS sequence"/>
</dbReference>
<accession>A0AAN8WXT9</accession>
<organism evidence="3 4">
    <name type="scientific">Halocaridina rubra</name>
    <name type="common">Hawaiian red shrimp</name>
    <dbReference type="NCBI Taxonomy" id="373956"/>
    <lineage>
        <taxon>Eukaryota</taxon>
        <taxon>Metazoa</taxon>
        <taxon>Ecdysozoa</taxon>
        <taxon>Arthropoda</taxon>
        <taxon>Crustacea</taxon>
        <taxon>Multicrustacea</taxon>
        <taxon>Malacostraca</taxon>
        <taxon>Eumalacostraca</taxon>
        <taxon>Eucarida</taxon>
        <taxon>Decapoda</taxon>
        <taxon>Pleocyemata</taxon>
        <taxon>Caridea</taxon>
        <taxon>Atyoidea</taxon>
        <taxon>Atyidae</taxon>
        <taxon>Halocaridina</taxon>
    </lineage>
</organism>
<gene>
    <name evidence="3" type="ORF">SK128_025100</name>
</gene>
<evidence type="ECO:0000256" key="2">
    <source>
        <dbReference type="SAM" id="SignalP"/>
    </source>
</evidence>
<proteinExistence type="predicted"/>
<protein>
    <submittedName>
        <fullName evidence="3">Uncharacterized protein</fullName>
    </submittedName>
</protein>
<evidence type="ECO:0000313" key="3">
    <source>
        <dbReference type="EMBL" id="KAK7070708.1"/>
    </source>
</evidence>
<dbReference type="AlphaFoldDB" id="A0AAN8WXT9"/>
<feature type="chain" id="PRO_5042864838" evidence="2">
    <location>
        <begin position="16"/>
        <end position="108"/>
    </location>
</feature>
<evidence type="ECO:0000256" key="1">
    <source>
        <dbReference type="SAM" id="MobiDB-lite"/>
    </source>
</evidence>
<feature type="signal peptide" evidence="2">
    <location>
        <begin position="1"/>
        <end position="15"/>
    </location>
</feature>
<evidence type="ECO:0000313" key="4">
    <source>
        <dbReference type="Proteomes" id="UP001381693"/>
    </source>
</evidence>
<dbReference type="EMBL" id="JAXCGZ010015254">
    <property type="protein sequence ID" value="KAK7070708.1"/>
    <property type="molecule type" value="Genomic_DNA"/>
</dbReference>
<feature type="compositionally biased region" description="Basic and acidic residues" evidence="1">
    <location>
        <begin position="87"/>
        <end position="96"/>
    </location>
</feature>
<comment type="caution">
    <text evidence="3">The sequence shown here is derived from an EMBL/GenBank/DDBJ whole genome shotgun (WGS) entry which is preliminary data.</text>
</comment>
<feature type="region of interest" description="Disordered" evidence="1">
    <location>
        <begin position="87"/>
        <end position="108"/>
    </location>
</feature>
<keyword evidence="4" id="KW-1185">Reference proteome</keyword>
<reference evidence="3 4" key="1">
    <citation type="submission" date="2023-11" db="EMBL/GenBank/DDBJ databases">
        <title>Halocaridina rubra genome assembly.</title>
        <authorList>
            <person name="Smith C."/>
        </authorList>
    </citation>
    <scope>NUCLEOTIDE SEQUENCE [LARGE SCALE GENOMIC DNA]</scope>
    <source>
        <strain evidence="3">EP-1</strain>
        <tissue evidence="3">Whole</tissue>
    </source>
</reference>
<keyword evidence="2" id="KW-0732">Signal</keyword>